<feature type="binding site" evidence="9">
    <location>
        <begin position="192"/>
        <end position="193"/>
    </location>
    <ligand>
        <name>2-[(2R,5Z)-2-carboxy-4-methylthiazol-5(2H)-ylidene]ethyl phosphate</name>
        <dbReference type="ChEBI" id="CHEBI:62899"/>
    </ligand>
</feature>
<feature type="binding site" evidence="9">
    <location>
        <position position="77"/>
    </location>
    <ligand>
        <name>Mg(2+)</name>
        <dbReference type="ChEBI" id="CHEBI:18420"/>
    </ligand>
</feature>
<protein>
    <recommendedName>
        <fullName evidence="9">Thiamine-phosphate synthase</fullName>
        <shortName evidence="9">TP synthase</shortName>
        <shortName evidence="9">TPS</shortName>
        <ecNumber evidence="9">2.5.1.3</ecNumber>
    </recommendedName>
    <alternativeName>
        <fullName evidence="9">Thiamine-phosphate pyrophosphorylase</fullName>
        <shortName evidence="9">TMP pyrophosphorylase</shortName>
        <shortName evidence="9">TMP-PPase</shortName>
    </alternativeName>
</protein>
<evidence type="ECO:0000256" key="11">
    <source>
        <dbReference type="RuleBase" id="RU004253"/>
    </source>
</evidence>
<evidence type="ECO:0000256" key="3">
    <source>
        <dbReference type="ARBA" id="ARBA00022723"/>
    </source>
</evidence>
<dbReference type="GO" id="GO:0009229">
    <property type="term" value="P:thiamine diphosphate biosynthetic process"/>
    <property type="evidence" value="ECO:0007669"/>
    <property type="project" value="UniProtKB-UniRule"/>
</dbReference>
<comment type="caution">
    <text evidence="13">The sequence shown here is derived from an EMBL/GenBank/DDBJ whole genome shotgun (WGS) entry which is preliminary data.</text>
</comment>
<reference evidence="13" key="1">
    <citation type="journal article" date="2014" name="Int. J. Syst. Evol. Microbiol.">
        <title>Complete genome sequence of Corynebacterium casei LMG S-19264T (=DSM 44701T), isolated from a smear-ripened cheese.</title>
        <authorList>
            <consortium name="US DOE Joint Genome Institute (JGI-PGF)"/>
            <person name="Walter F."/>
            <person name="Albersmeier A."/>
            <person name="Kalinowski J."/>
            <person name="Ruckert C."/>
        </authorList>
    </citation>
    <scope>NUCLEOTIDE SEQUENCE</scope>
    <source>
        <strain evidence="13">JCM 14719</strain>
    </source>
</reference>
<feature type="binding site" evidence="9">
    <location>
        <position position="115"/>
    </location>
    <ligand>
        <name>4-amino-2-methyl-5-(diphosphooxymethyl)pyrimidine</name>
        <dbReference type="ChEBI" id="CHEBI:57841"/>
    </ligand>
</feature>
<keyword evidence="3 9" id="KW-0479">Metal-binding</keyword>
<feature type="binding site" evidence="9">
    <location>
        <begin position="42"/>
        <end position="46"/>
    </location>
    <ligand>
        <name>4-amino-2-methyl-5-(diphosphooxymethyl)pyrimidine</name>
        <dbReference type="ChEBI" id="CHEBI:57841"/>
    </ligand>
</feature>
<evidence type="ECO:0000256" key="4">
    <source>
        <dbReference type="ARBA" id="ARBA00022842"/>
    </source>
</evidence>
<sequence>MDKRALRAALSVYLVIGSAHCKGRPLLEVVAAALRGGVTMVQFREKDSPLSLRETVALGRALRERCRQFGVPFIVNDRVDLALLLDADGVHVGQEDLPPSEARKLLGPGRIVGMSVSTPEELDVALREEPDYLGVGPVYATTSKADAGDPVGTELVAYVRSRTDLPLVGIGGIAPENAAAVIAAGADGVAVVSAIGSASDPEAAARALARAVRGHQAGV</sequence>
<dbReference type="GO" id="GO:0009228">
    <property type="term" value="P:thiamine biosynthetic process"/>
    <property type="evidence" value="ECO:0007669"/>
    <property type="project" value="UniProtKB-KW"/>
</dbReference>
<keyword evidence="4 9" id="KW-0460">Magnesium</keyword>
<evidence type="ECO:0000259" key="12">
    <source>
        <dbReference type="Pfam" id="PF02581"/>
    </source>
</evidence>
<feature type="binding site" evidence="9">
    <location>
        <position position="172"/>
    </location>
    <ligand>
        <name>2-[(2R,5Z)-2-carboxy-4-methylthiazol-5(2H)-ylidene]ethyl phosphate</name>
        <dbReference type="ChEBI" id="CHEBI:62899"/>
    </ligand>
</feature>
<evidence type="ECO:0000256" key="8">
    <source>
        <dbReference type="ARBA" id="ARBA00047883"/>
    </source>
</evidence>
<dbReference type="UniPathway" id="UPA00060">
    <property type="reaction ID" value="UER00141"/>
</dbReference>
<dbReference type="GO" id="GO:0005737">
    <property type="term" value="C:cytoplasm"/>
    <property type="evidence" value="ECO:0007669"/>
    <property type="project" value="TreeGrafter"/>
</dbReference>
<comment type="pathway">
    <text evidence="1 9 11">Cofactor biosynthesis; thiamine diphosphate biosynthesis; thiamine phosphate from 4-amino-2-methyl-5-diphosphomethylpyrimidine and 4-methyl-5-(2-phosphoethyl)-thiazole: step 1/1.</text>
</comment>
<dbReference type="PANTHER" id="PTHR20857:SF15">
    <property type="entry name" value="THIAMINE-PHOSPHATE SYNTHASE"/>
    <property type="match status" value="1"/>
</dbReference>
<evidence type="ECO:0000256" key="5">
    <source>
        <dbReference type="ARBA" id="ARBA00022977"/>
    </source>
</evidence>
<dbReference type="GO" id="GO:0000287">
    <property type="term" value="F:magnesium ion binding"/>
    <property type="evidence" value="ECO:0007669"/>
    <property type="project" value="UniProtKB-UniRule"/>
</dbReference>
<feature type="binding site" evidence="9">
    <location>
        <begin position="141"/>
        <end position="143"/>
    </location>
    <ligand>
        <name>2-[(2R,5Z)-2-carboxy-4-methylthiazol-5(2H)-ylidene]ethyl phosphate</name>
        <dbReference type="ChEBI" id="CHEBI:62899"/>
    </ligand>
</feature>
<dbReference type="PANTHER" id="PTHR20857">
    <property type="entry name" value="THIAMINE-PHOSPHATE PYROPHOSPHORYLASE"/>
    <property type="match status" value="1"/>
</dbReference>
<evidence type="ECO:0000256" key="1">
    <source>
        <dbReference type="ARBA" id="ARBA00005165"/>
    </source>
</evidence>
<dbReference type="CDD" id="cd00564">
    <property type="entry name" value="TMP_TenI"/>
    <property type="match status" value="1"/>
</dbReference>
<dbReference type="Pfam" id="PF02581">
    <property type="entry name" value="TMP-TENI"/>
    <property type="match status" value="1"/>
</dbReference>
<accession>A0A8J3FFE9</accession>
<dbReference type="SUPFAM" id="SSF51391">
    <property type="entry name" value="Thiamin phosphate synthase"/>
    <property type="match status" value="1"/>
</dbReference>
<dbReference type="InterPro" id="IPR036206">
    <property type="entry name" value="ThiamineP_synth_sf"/>
</dbReference>
<proteinExistence type="inferred from homology"/>
<name>A0A8J3FFE9_9BACI</name>
<reference evidence="13" key="2">
    <citation type="submission" date="2020-09" db="EMBL/GenBank/DDBJ databases">
        <authorList>
            <person name="Sun Q."/>
            <person name="Ohkuma M."/>
        </authorList>
    </citation>
    <scope>NUCLEOTIDE SEQUENCE</scope>
    <source>
        <strain evidence="13">JCM 14719</strain>
    </source>
</reference>
<evidence type="ECO:0000256" key="7">
    <source>
        <dbReference type="ARBA" id="ARBA00047851"/>
    </source>
</evidence>
<comment type="catalytic activity">
    <reaction evidence="7 9 10">
        <text>2-(2-carboxy-4-methylthiazol-5-yl)ethyl phosphate + 4-amino-2-methyl-5-(diphosphooxymethyl)pyrimidine + 2 H(+) = thiamine phosphate + CO2 + diphosphate</text>
        <dbReference type="Rhea" id="RHEA:47848"/>
        <dbReference type="ChEBI" id="CHEBI:15378"/>
        <dbReference type="ChEBI" id="CHEBI:16526"/>
        <dbReference type="ChEBI" id="CHEBI:33019"/>
        <dbReference type="ChEBI" id="CHEBI:37575"/>
        <dbReference type="ChEBI" id="CHEBI:57841"/>
        <dbReference type="ChEBI" id="CHEBI:62890"/>
        <dbReference type="EC" id="2.5.1.3"/>
    </reaction>
</comment>
<feature type="domain" description="Thiamine phosphate synthase/TenI" evidence="12">
    <location>
        <begin position="12"/>
        <end position="195"/>
    </location>
</feature>
<dbReference type="Proteomes" id="UP000637720">
    <property type="component" value="Unassembled WGS sequence"/>
</dbReference>
<dbReference type="AlphaFoldDB" id="A0A8J3FFE9"/>
<dbReference type="FunFam" id="3.20.20.70:FF:000096">
    <property type="entry name" value="Thiamine-phosphate synthase"/>
    <property type="match status" value="1"/>
</dbReference>
<dbReference type="NCBIfam" id="TIGR00693">
    <property type="entry name" value="thiE"/>
    <property type="match status" value="1"/>
</dbReference>
<gene>
    <name evidence="9 13" type="primary">thiE</name>
    <name evidence="13" type="ORF">GCM10007043_18150</name>
</gene>
<dbReference type="InterPro" id="IPR013785">
    <property type="entry name" value="Aldolase_TIM"/>
</dbReference>
<evidence type="ECO:0000313" key="14">
    <source>
        <dbReference type="Proteomes" id="UP000637720"/>
    </source>
</evidence>
<feature type="binding site" evidence="9">
    <location>
        <position position="96"/>
    </location>
    <ligand>
        <name>Mg(2+)</name>
        <dbReference type="ChEBI" id="CHEBI:18420"/>
    </ligand>
</feature>
<comment type="similarity">
    <text evidence="9 10">Belongs to the thiamine-phosphate synthase family.</text>
</comment>
<dbReference type="Gene3D" id="3.20.20.70">
    <property type="entry name" value="Aldolase class I"/>
    <property type="match status" value="1"/>
</dbReference>
<evidence type="ECO:0000256" key="9">
    <source>
        <dbReference type="HAMAP-Rule" id="MF_00097"/>
    </source>
</evidence>
<dbReference type="InterPro" id="IPR034291">
    <property type="entry name" value="TMP_synthase"/>
</dbReference>
<evidence type="ECO:0000256" key="10">
    <source>
        <dbReference type="RuleBase" id="RU003826"/>
    </source>
</evidence>
<dbReference type="EC" id="2.5.1.3" evidence="9"/>
<dbReference type="HAMAP" id="MF_00097">
    <property type="entry name" value="TMP_synthase"/>
    <property type="match status" value="1"/>
</dbReference>
<keyword evidence="14" id="KW-1185">Reference proteome</keyword>
<evidence type="ECO:0000256" key="6">
    <source>
        <dbReference type="ARBA" id="ARBA00047334"/>
    </source>
</evidence>
<feature type="binding site" evidence="9">
    <location>
        <position position="76"/>
    </location>
    <ligand>
        <name>4-amino-2-methyl-5-(diphosphooxymethyl)pyrimidine</name>
        <dbReference type="ChEBI" id="CHEBI:57841"/>
    </ligand>
</feature>
<organism evidence="13 14">
    <name type="scientific">Calditerricola satsumensis</name>
    <dbReference type="NCBI Taxonomy" id="373054"/>
    <lineage>
        <taxon>Bacteria</taxon>
        <taxon>Bacillati</taxon>
        <taxon>Bacillota</taxon>
        <taxon>Bacilli</taxon>
        <taxon>Bacillales</taxon>
        <taxon>Bacillaceae</taxon>
        <taxon>Calditerricola</taxon>
    </lineage>
</organism>
<comment type="catalytic activity">
    <reaction evidence="6 9 10">
        <text>4-methyl-5-(2-phosphooxyethyl)-thiazole + 4-amino-2-methyl-5-(diphosphooxymethyl)pyrimidine + H(+) = thiamine phosphate + diphosphate</text>
        <dbReference type="Rhea" id="RHEA:22328"/>
        <dbReference type="ChEBI" id="CHEBI:15378"/>
        <dbReference type="ChEBI" id="CHEBI:33019"/>
        <dbReference type="ChEBI" id="CHEBI:37575"/>
        <dbReference type="ChEBI" id="CHEBI:57841"/>
        <dbReference type="ChEBI" id="CHEBI:58296"/>
        <dbReference type="EC" id="2.5.1.3"/>
    </reaction>
</comment>
<evidence type="ECO:0000256" key="2">
    <source>
        <dbReference type="ARBA" id="ARBA00022679"/>
    </source>
</evidence>
<dbReference type="GO" id="GO:0004789">
    <property type="term" value="F:thiamine-phosphate diphosphorylase activity"/>
    <property type="evidence" value="ECO:0007669"/>
    <property type="project" value="UniProtKB-UniRule"/>
</dbReference>
<feature type="binding site" evidence="9">
    <location>
        <position position="144"/>
    </location>
    <ligand>
        <name>4-amino-2-methyl-5-(diphosphooxymethyl)pyrimidine</name>
        <dbReference type="ChEBI" id="CHEBI:57841"/>
    </ligand>
</feature>
<comment type="cofactor">
    <cofactor evidence="9">
        <name>Mg(2+)</name>
        <dbReference type="ChEBI" id="CHEBI:18420"/>
    </cofactor>
    <text evidence="9">Binds 1 Mg(2+) ion per subunit.</text>
</comment>
<comment type="function">
    <text evidence="9">Condenses 4-methyl-5-(beta-hydroxyethyl)thiazole monophosphate (THZ-P) and 2-methyl-4-amino-5-hydroxymethyl pyrimidine pyrophosphate (HMP-PP) to form thiamine monophosphate (TMP).</text>
</comment>
<keyword evidence="2 9" id="KW-0808">Transferase</keyword>
<dbReference type="InterPro" id="IPR022998">
    <property type="entry name" value="ThiamineP_synth_TenI"/>
</dbReference>
<evidence type="ECO:0000313" key="13">
    <source>
        <dbReference type="EMBL" id="GGK04481.1"/>
    </source>
</evidence>
<comment type="catalytic activity">
    <reaction evidence="8 9 10">
        <text>2-[(2R,5Z)-2-carboxy-4-methylthiazol-5(2H)-ylidene]ethyl phosphate + 4-amino-2-methyl-5-(diphosphooxymethyl)pyrimidine + 2 H(+) = thiamine phosphate + CO2 + diphosphate</text>
        <dbReference type="Rhea" id="RHEA:47844"/>
        <dbReference type="ChEBI" id="CHEBI:15378"/>
        <dbReference type="ChEBI" id="CHEBI:16526"/>
        <dbReference type="ChEBI" id="CHEBI:33019"/>
        <dbReference type="ChEBI" id="CHEBI:37575"/>
        <dbReference type="ChEBI" id="CHEBI:57841"/>
        <dbReference type="ChEBI" id="CHEBI:62899"/>
        <dbReference type="EC" id="2.5.1.3"/>
    </reaction>
</comment>
<dbReference type="EMBL" id="BMOF01000041">
    <property type="protein sequence ID" value="GGK04481.1"/>
    <property type="molecule type" value="Genomic_DNA"/>
</dbReference>
<keyword evidence="5 9" id="KW-0784">Thiamine biosynthesis</keyword>